<evidence type="ECO:0000313" key="2">
    <source>
        <dbReference type="EMBL" id="KAJ3579688.1"/>
    </source>
</evidence>
<dbReference type="AlphaFoldDB" id="A0A9W8NNR4"/>
<reference evidence="2" key="1">
    <citation type="submission" date="2022-07" db="EMBL/GenBank/DDBJ databases">
        <title>Genome Sequence of Xylaria arbuscula.</title>
        <authorList>
            <person name="Buettner E."/>
        </authorList>
    </citation>
    <scope>NUCLEOTIDE SEQUENCE</scope>
    <source>
        <strain evidence="2">VT107</strain>
    </source>
</reference>
<organism evidence="2 3">
    <name type="scientific">Xylaria arbuscula</name>
    <dbReference type="NCBI Taxonomy" id="114810"/>
    <lineage>
        <taxon>Eukaryota</taxon>
        <taxon>Fungi</taxon>
        <taxon>Dikarya</taxon>
        <taxon>Ascomycota</taxon>
        <taxon>Pezizomycotina</taxon>
        <taxon>Sordariomycetes</taxon>
        <taxon>Xylariomycetidae</taxon>
        <taxon>Xylariales</taxon>
        <taxon>Xylariaceae</taxon>
        <taxon>Xylaria</taxon>
    </lineage>
</organism>
<proteinExistence type="predicted"/>
<evidence type="ECO:0000313" key="3">
    <source>
        <dbReference type="Proteomes" id="UP001148614"/>
    </source>
</evidence>
<evidence type="ECO:0000256" key="1">
    <source>
        <dbReference type="SAM" id="MobiDB-lite"/>
    </source>
</evidence>
<feature type="compositionally biased region" description="Low complexity" evidence="1">
    <location>
        <begin position="230"/>
        <end position="259"/>
    </location>
</feature>
<feature type="region of interest" description="Disordered" evidence="1">
    <location>
        <begin position="320"/>
        <end position="360"/>
    </location>
</feature>
<gene>
    <name evidence="2" type="ORF">NPX13_g878</name>
</gene>
<name>A0A9W8NNR4_9PEZI</name>
<feature type="compositionally biased region" description="Low complexity" evidence="1">
    <location>
        <begin position="143"/>
        <end position="157"/>
    </location>
</feature>
<accession>A0A9W8NNR4</accession>
<keyword evidence="3" id="KW-1185">Reference proteome</keyword>
<dbReference type="Proteomes" id="UP001148614">
    <property type="component" value="Unassembled WGS sequence"/>
</dbReference>
<comment type="caution">
    <text evidence="2">The sequence shown here is derived from an EMBL/GenBank/DDBJ whole genome shotgun (WGS) entry which is preliminary data.</text>
</comment>
<protein>
    <submittedName>
        <fullName evidence="2">Uncharacterized protein</fullName>
    </submittedName>
</protein>
<dbReference type="EMBL" id="JANPWZ010000069">
    <property type="protein sequence ID" value="KAJ3579688.1"/>
    <property type="molecule type" value="Genomic_DNA"/>
</dbReference>
<feature type="compositionally biased region" description="Basic and acidic residues" evidence="1">
    <location>
        <begin position="163"/>
        <end position="172"/>
    </location>
</feature>
<feature type="region of interest" description="Disordered" evidence="1">
    <location>
        <begin position="218"/>
        <end position="273"/>
    </location>
</feature>
<dbReference type="VEuPathDB" id="FungiDB:F4678DRAFT_43092"/>
<feature type="compositionally biased region" description="Low complexity" evidence="1">
    <location>
        <begin position="121"/>
        <end position="134"/>
    </location>
</feature>
<feature type="compositionally biased region" description="Polar residues" evidence="1">
    <location>
        <begin position="324"/>
        <end position="334"/>
    </location>
</feature>
<feature type="region of interest" description="Disordered" evidence="1">
    <location>
        <begin position="118"/>
        <end position="204"/>
    </location>
</feature>
<sequence>MTMNMESLGMLSQDVIEHSFRMNPVNPVPQTMVTTHHVPPAGRQARPRRKSLEQLEAKYKALMRNMLMYQQMRKRNMYGGPAAGTGTGTAANIKTEPGATGLVDEKSQQQHLMFQARQTLPTPSSSVSPSSSTTNLEDASNSTQIQGQQQPTPQHHQVSTSTLREHQRDRPQKRLQNASNGPKSAYDRRENGSSTRHSRPGRPMPAAIQLAYDELASMQRQQTPQPPQPQQHQQHQQPQFQQQQPSTQQPAQQSQQPHQGSAPIPIPRPANIQIPPHYLQQQPYMHLHAHHQPLASPLPTPPHLTTPYTAHHNVQTIPAPYASYDTSGMQSHMDQQQQQHHPHHPHQQQQHGLPQYEHNGNVEGDLLDCFVSNMNEI</sequence>